<dbReference type="PANTHER" id="PTHR31672:SF13">
    <property type="entry name" value="F-BOX PROTEIN CPR30-LIKE"/>
    <property type="match status" value="1"/>
</dbReference>
<dbReference type="SMART" id="SM00256">
    <property type="entry name" value="FBOX"/>
    <property type="match status" value="1"/>
</dbReference>
<dbReference type="NCBIfam" id="TIGR01640">
    <property type="entry name" value="F_box_assoc_1"/>
    <property type="match status" value="1"/>
</dbReference>
<dbReference type="InterPro" id="IPR017451">
    <property type="entry name" value="F-box-assoc_interact_dom"/>
</dbReference>
<dbReference type="SUPFAM" id="SSF81383">
    <property type="entry name" value="F-box domain"/>
    <property type="match status" value="1"/>
</dbReference>
<reference evidence="2 3" key="1">
    <citation type="journal article" date="2016" name="G3 (Bethesda)">
        <title>First Draft Assembly and Annotation of the Genome of a California Endemic Oak Quercus lobata Nee (Fagaceae).</title>
        <authorList>
            <person name="Sork V.L."/>
            <person name="Fitz-Gibbon S.T."/>
            <person name="Puiu D."/>
            <person name="Crepeau M."/>
            <person name="Gugger P.F."/>
            <person name="Sherman R."/>
            <person name="Stevens K."/>
            <person name="Langley C.H."/>
            <person name="Pellegrini M."/>
            <person name="Salzberg S.L."/>
        </authorList>
    </citation>
    <scope>NUCLEOTIDE SEQUENCE [LARGE SCALE GENOMIC DNA]</scope>
    <source>
        <strain evidence="2 3">cv. SW786</strain>
    </source>
</reference>
<sequence>MISSTSTISNYVPLDVIDRILLRLPVNALIRFLCVSKEWSALINSSNFIKKHLNHSIETNSDRTLILNETFVNKLSQSRWFSVPYSDNDQFCKAVQIYQPLHNWKILDYCHGLICLSFYNSYEKKNDIAIWNPLIRKYRKLPSEPIDKPSGSLYYFYSSFGFGYDPSNNDYKVVRITQFYEIVFFEVKVYNLKSQRWKKIEKQWPIEGIRSKQSVSLNGAFHWIVVQNDGSKSILAFDLANEKFRLYRKSRNEDLLSLEVLGGCLCFMGCGPEFPDYYDFWLMKEYGDESSWTRICKIELDAEPWNFEYFKPLLFSKNGKKILMEGIDLIWYDITTKRGKKVKNRSFPKRFKTATCIGSLLLLDGDNVIDLKQKKNKRKRNEFQTEGLNLLAKCAAKM</sequence>
<dbReference type="InParanoid" id="A0A7N2LHG5"/>
<feature type="domain" description="F-box" evidence="1">
    <location>
        <begin position="6"/>
        <end position="52"/>
    </location>
</feature>
<dbReference type="InterPro" id="IPR006527">
    <property type="entry name" value="F-box-assoc_dom_typ1"/>
</dbReference>
<evidence type="ECO:0000259" key="1">
    <source>
        <dbReference type="PROSITE" id="PS50181"/>
    </source>
</evidence>
<dbReference type="EnsemblPlants" id="QL04p068155:mrna">
    <property type="protein sequence ID" value="QL04p068155:mrna"/>
    <property type="gene ID" value="QL04p068155"/>
</dbReference>
<dbReference type="PROSITE" id="PS50181">
    <property type="entry name" value="FBOX"/>
    <property type="match status" value="1"/>
</dbReference>
<dbReference type="InterPro" id="IPR036047">
    <property type="entry name" value="F-box-like_dom_sf"/>
</dbReference>
<dbReference type="Proteomes" id="UP000594261">
    <property type="component" value="Chromosome 4"/>
</dbReference>
<dbReference type="AlphaFoldDB" id="A0A7N2LHG5"/>
<dbReference type="Pfam" id="PF07734">
    <property type="entry name" value="FBA_1"/>
    <property type="match status" value="1"/>
</dbReference>
<proteinExistence type="predicted"/>
<dbReference type="InterPro" id="IPR050796">
    <property type="entry name" value="SCF_F-box_component"/>
</dbReference>
<evidence type="ECO:0000313" key="2">
    <source>
        <dbReference type="EnsemblPlants" id="QL04p068155:mrna"/>
    </source>
</evidence>
<keyword evidence="3" id="KW-1185">Reference proteome</keyword>
<dbReference type="Gramene" id="QL04p068155:mrna">
    <property type="protein sequence ID" value="QL04p068155:mrna"/>
    <property type="gene ID" value="QL04p068155"/>
</dbReference>
<dbReference type="CDD" id="cd22157">
    <property type="entry name" value="F-box_AtFBW1-like"/>
    <property type="match status" value="1"/>
</dbReference>
<accession>A0A7N2LHG5</accession>
<dbReference type="SUPFAM" id="SSF50965">
    <property type="entry name" value="Galactose oxidase, central domain"/>
    <property type="match status" value="1"/>
</dbReference>
<evidence type="ECO:0000313" key="3">
    <source>
        <dbReference type="Proteomes" id="UP000594261"/>
    </source>
</evidence>
<organism evidence="2 3">
    <name type="scientific">Quercus lobata</name>
    <name type="common">Valley oak</name>
    <dbReference type="NCBI Taxonomy" id="97700"/>
    <lineage>
        <taxon>Eukaryota</taxon>
        <taxon>Viridiplantae</taxon>
        <taxon>Streptophyta</taxon>
        <taxon>Embryophyta</taxon>
        <taxon>Tracheophyta</taxon>
        <taxon>Spermatophyta</taxon>
        <taxon>Magnoliopsida</taxon>
        <taxon>eudicotyledons</taxon>
        <taxon>Gunneridae</taxon>
        <taxon>Pentapetalae</taxon>
        <taxon>rosids</taxon>
        <taxon>fabids</taxon>
        <taxon>Fagales</taxon>
        <taxon>Fagaceae</taxon>
        <taxon>Quercus</taxon>
    </lineage>
</organism>
<name>A0A7N2LHG5_QUELO</name>
<dbReference type="EMBL" id="LRBV02000004">
    <property type="status" value="NOT_ANNOTATED_CDS"/>
    <property type="molecule type" value="Genomic_DNA"/>
</dbReference>
<dbReference type="OMA" id="CHTESCQ"/>
<dbReference type="Pfam" id="PF00646">
    <property type="entry name" value="F-box"/>
    <property type="match status" value="1"/>
</dbReference>
<protein>
    <recommendedName>
        <fullName evidence="1">F-box domain-containing protein</fullName>
    </recommendedName>
</protein>
<dbReference type="InterPro" id="IPR011043">
    <property type="entry name" value="Gal_Oxase/kelch_b-propeller"/>
</dbReference>
<dbReference type="PANTHER" id="PTHR31672">
    <property type="entry name" value="BNACNNG10540D PROTEIN"/>
    <property type="match status" value="1"/>
</dbReference>
<reference evidence="2" key="2">
    <citation type="submission" date="2021-01" db="UniProtKB">
        <authorList>
            <consortium name="EnsemblPlants"/>
        </authorList>
    </citation>
    <scope>IDENTIFICATION</scope>
</reference>
<dbReference type="InterPro" id="IPR001810">
    <property type="entry name" value="F-box_dom"/>
</dbReference>